<feature type="compositionally biased region" description="Basic and acidic residues" evidence="4">
    <location>
        <begin position="808"/>
        <end position="822"/>
    </location>
</feature>
<protein>
    <submittedName>
        <fullName evidence="9">Vacuolar protein sorting-associated protein 13</fullName>
    </submittedName>
</protein>
<dbReference type="InterPro" id="IPR026847">
    <property type="entry name" value="VPS13"/>
</dbReference>
<dbReference type="Proteomes" id="UP001479436">
    <property type="component" value="Unassembled WGS sequence"/>
</dbReference>
<keyword evidence="2" id="KW-0813">Transport</keyword>
<dbReference type="Pfam" id="PF25036">
    <property type="entry name" value="VPS13_VAB"/>
    <property type="match status" value="1"/>
</dbReference>
<proteinExistence type="inferred from homology"/>
<dbReference type="PANTHER" id="PTHR16166:SF93">
    <property type="entry name" value="INTERMEMBRANE LIPID TRANSFER PROTEIN VPS13"/>
    <property type="match status" value="1"/>
</dbReference>
<feature type="domain" description="Intermembrane lipid transfer protein VPS13-like C-terminal" evidence="8">
    <location>
        <begin position="2928"/>
        <end position="3024"/>
    </location>
</feature>
<keyword evidence="10" id="KW-1185">Reference proteome</keyword>
<feature type="domain" description="Chorein N-terminal" evidence="5">
    <location>
        <begin position="2"/>
        <end position="801"/>
    </location>
</feature>
<evidence type="ECO:0000313" key="9">
    <source>
        <dbReference type="EMBL" id="KAK9722186.1"/>
    </source>
</evidence>
<comment type="similarity">
    <text evidence="1">Belongs to the VPS13 family.</text>
</comment>
<dbReference type="InterPro" id="IPR056747">
    <property type="entry name" value="VPS13-like_M"/>
</dbReference>
<evidence type="ECO:0000259" key="6">
    <source>
        <dbReference type="Pfam" id="PF25033"/>
    </source>
</evidence>
<gene>
    <name evidence="9" type="primary">VPS13_1</name>
    <name evidence="9" type="ORF">K7432_002858</name>
</gene>
<reference evidence="9 10" key="1">
    <citation type="submission" date="2023-04" db="EMBL/GenBank/DDBJ databases">
        <title>Genome of Basidiobolus ranarum AG-B5.</title>
        <authorList>
            <person name="Stajich J.E."/>
            <person name="Carter-House D."/>
            <person name="Gryganskyi A."/>
        </authorList>
    </citation>
    <scope>NUCLEOTIDE SEQUENCE [LARGE SCALE GENOMIC DNA]</scope>
    <source>
        <strain evidence="9 10">AG-B5</strain>
    </source>
</reference>
<feature type="region of interest" description="Disordered" evidence="4">
    <location>
        <begin position="1611"/>
        <end position="1630"/>
    </location>
</feature>
<keyword evidence="3" id="KW-0445">Lipid transport</keyword>
<dbReference type="InterPro" id="IPR026854">
    <property type="entry name" value="VPS13_N"/>
</dbReference>
<sequence length="3073" mass="350083">MLNKFLGDYVSNLETTQLNIAIWKGDVKLRGLKLRKEALDKLNLPIVVLEGCLGELTLTIPWQSLKTQPVRVFVDNVYVLVTPKRDDMYNPKEEEERLQKWKQEKLETLDLLNAKSNSVPDDTMEEAKSNTFTMQLITKIIDNLQVSINNIHVRYEDQVSNPERPFSVGVTLSELSGISTDDHWNEKFISQHTDTIHKLLKLKSLGIYWNTEFQSLAGKSSENFANLIASEKNNHLNHQFILKPVSGTGRLMLNKSFSVDRAKNVALFLFDEFGVVIDDEQYRDLFLLLDLFECSAKQQKYRKFRPPQYLTPMNNPRVWLKFAGNSVLSEIQEKNRRWTWKYIKERRDDRKTYIPLYIRSKLETLDIQGQQQLSMLERKLSFEDIRFYRTIAHKQLAKKKDLLNQKRQRESNGWFSWLGWINSDDEEEDPEVLLEKHKQVLYDAIDFNEDLPAFEIPKECAIVSVTTQLKSGSLTLRQSSHNSNKDIASLVFDTVTLEFLNRPDSFRVALSLKGLELYDGVTEGTLYPLLLRVQENDGELDEPLTIMDDNAHTLGIQDHESQFFKLVFEHNPLDKQADNGLMVKMRNLEVYYNKFAINAISSFLRTTESALESITPLIEAAGSTFDELSLQTRASLQYVLETHKTLDLNVDMRAPIFIFPESCTDPKAHVVVLDSGHATVKSELISNEQRQEESKTPESLMYDKFTIEMTSVQILVGRSVRECLEKIKETEQTDDDLHVVDRISMRFSVEMSILANSDITQLKIAGSLPLLKINFSDRKYRTIMRLVDLVINDEHPTTTKPAISNGSKKKESDWNDNKHGESSEALDAVARNPEHKELEFTFKIEKFVASLRKTGKGNEKEEILAEVYLDQLLVCLVTRPYDMEVSVKLKSLLVNDKMNPGKGFEQMITSKVDNPSGPNQSLLSLVYHSVKPESPEFVSKYESTDQSLDIVFSSVCIVITSRSVLTLYDFILATFVDDQYPDQKDLMDANSSQSSSTLAGASTSTGILKIKAEVTMISFILNNEGTRLSTISLSKGKISMVFQESALIVGAQLGGIHITDDMVRGSLEHFNQLVTIKGDELADFRYETFNWESDQKDYPGYDSSVYFRLGSIQIAFLENAIREILSFGEKFAEMHQLFESARQAAVESATQLQQHASKMRFDVAIKSPIIIFPRGGAYVKDALIANLGEISFTNNFTQGEMGCFWSKSDLAINKIHLSSSFYMEETFPQILQIIDNVDINFTMVHSEHVHETRRPDTEIVGAISDIKMCLTEQQYAFLIEIFNSIMAMSGGSSGDAMEVTGQAITISPADTQVIEYTSAPKGGRETWIYLDCILSLNMIYLEIFAGCGKTKKEMPNSSLCRLTLKEALLKYQTLTDNSTSAELQIHTLEVVDTRPHIDSKFKEIIPAVRFDEPQFMAFIRTSASQDVHLSITVDSPKILLVLDPLFAIRDFFFGAFQPNAAMVDRVQELTCESAPLPYTEESGRLTYTVNIIDVEIQVLEDVGKSNSEAMVLCASQIFIQQTEYLDLNCNQIGLFLCRMDKRSNALRVIDSFDVHLNIDSKKSLIDNRMHTAMTVDVQPFVIRVSYRDIEMITNILNKALALLYQSQDNEPAFPQPENNDQGNTPLQSDNLVVNRPSNRETLKINLDEIQVIFIRDLIDLPILDIHIAKSLISVQDWSTSMKASTNIKLFANMLNIKNSHWEPLIEPWDFTVDLTCTRMTHIKFISDTQLELNITHRFLETLLSTADIFDTTNSPLDTTRDIAVPYLLRNRTGLDMLIWAEPDLNTLGDDDSPGIHKLVNGAELPWRFQNWARSRERIVSYRNRLGIQFIDVSWECINDIAVDTEGIFIYLLRPDIENVAHRMACEVTLKDFTKIITFRSPIVIENLTKFPLDMVMVNYRDEIVSSSFEVPPGGNHPVHILSGYENAIRIKPIIDAKYRWSNEYIYWRGFLGNDPLNTVTCESDHGDIPYRFQVHGHYDRRDKLAMIYPTMTIRISAPFELENLLPFDFIYNIIDETNERSWSGKLSKSICYPIHTAQQGQHLLMSVEVPDAGYESSQHVSFSTPDPNEIHLGDTLVLKHGKSSMRLNLKLSYFEIPDTGGATRISVYCPFVILNKTGIDLHIKSRSISQVTISGPCEDHKDRHRDHTGHKRVMPLMLSFRRPKSKKFVRLRVENTVWSKGINLEATGTITSVVLPQSGRVNHKNKQEVQLGMTIDQGKGRAALTRVITFTPRYIFQNNIHQTVSLHTVCSESIITLNAGERAPIYITQRETDVLMQIRYTELNQDWSSPINLTHIGTNYVKIGPYNEERKVRYIVRDNEDNRDLIKIQISLEGPTIFAFLSKEEQKWPFKIENTSPVDIQFYQQKPSAKDLINARTTSYQSQVYKVPAGESRRYAWDYPFVKHKSLVLDVHGVTREVSLQAIGPLLPLKYDTDIMSIDVVADGPTVILKLLPYNRSKSIFRPSKRSHSHSRKDKNSTLKSVEFEVVMVDTKNNFLLEIKLKGIGISLINRRMQELIYATFHGLELQYSSSILQTSTKCVVQWLQIDNQLYGGLSSTLLYPSFTSKHETEIDTHPFFQAAVVQARDTEHGVDYYKYFTVLLQDVSLEVDEDFLFALLDFSKFNIAGWDAEVNSEDVWSEDLEIPEAPFNEGDVQLYFEAILIQPIKISLSFARTERVNQEQQAPHSYNPVWYMLNIFTMTIGSVNDAPVKLNALIMDNVRLTYPELMYRFTKYYSQEVIYQVHKIIGSADFLGNPVGLFHTVSSGVKDIFYEPYQGFMISDRPQDIGIGIAKGTVSFLSKMVYGLSDSFSKFTESVGKGLSVATLDKKFQDRRRTTRSRNRPKHALYGLAQATTSLVYGLAGGLSGMVIQPISGAKRDGFGGFVKGIGIGLVGVVVKPVIGLVDMANNLTEGIRNTTTIFETNDFDRIRLPRYIDPDGVLRPYSSKEALGQSWLKQAHKGAFFDEIYVAHVELKEEEMIAILTSKKLIVVWAKGLEVNWKISFNQISQVKVEHEFVRITLNNSDMPSKRIHRLCIPELSSRKWFGMKIHEALSTYNHDLNTPLLPSSTLSYPH</sequence>
<name>A0ABR2W744_9FUNG</name>
<accession>A0ABR2W744</accession>
<evidence type="ECO:0000256" key="4">
    <source>
        <dbReference type="SAM" id="MobiDB-lite"/>
    </source>
</evidence>
<evidence type="ECO:0000259" key="5">
    <source>
        <dbReference type="Pfam" id="PF12624"/>
    </source>
</evidence>
<dbReference type="Pfam" id="PF25033">
    <property type="entry name" value="VPS13_M"/>
    <property type="match status" value="1"/>
</dbReference>
<feature type="compositionally biased region" description="Polar residues" evidence="4">
    <location>
        <begin position="1616"/>
        <end position="1630"/>
    </location>
</feature>
<evidence type="ECO:0000256" key="1">
    <source>
        <dbReference type="ARBA" id="ARBA00006545"/>
    </source>
</evidence>
<evidence type="ECO:0000256" key="3">
    <source>
        <dbReference type="ARBA" id="ARBA00023055"/>
    </source>
</evidence>
<organism evidence="9 10">
    <name type="scientific">Basidiobolus ranarum</name>
    <dbReference type="NCBI Taxonomy" id="34480"/>
    <lineage>
        <taxon>Eukaryota</taxon>
        <taxon>Fungi</taxon>
        <taxon>Fungi incertae sedis</taxon>
        <taxon>Zoopagomycota</taxon>
        <taxon>Entomophthoromycotina</taxon>
        <taxon>Basidiobolomycetes</taxon>
        <taxon>Basidiobolales</taxon>
        <taxon>Basidiobolaceae</taxon>
        <taxon>Basidiobolus</taxon>
    </lineage>
</organism>
<comment type="caution">
    <text evidence="9">The sequence shown here is derived from an EMBL/GenBank/DDBJ whole genome shotgun (WGS) entry which is preliminary data.</text>
</comment>
<dbReference type="InterPro" id="IPR009543">
    <property type="entry name" value="VPS13_VAB"/>
</dbReference>
<dbReference type="EMBL" id="JASJQH010006956">
    <property type="protein sequence ID" value="KAK9722186.1"/>
    <property type="molecule type" value="Genomic_DNA"/>
</dbReference>
<evidence type="ECO:0000259" key="7">
    <source>
        <dbReference type="Pfam" id="PF25036"/>
    </source>
</evidence>
<dbReference type="Pfam" id="PF12624">
    <property type="entry name" value="VPS13_N"/>
    <property type="match status" value="1"/>
</dbReference>
<feature type="domain" description="VPS13-like middle region" evidence="6">
    <location>
        <begin position="1022"/>
        <end position="1746"/>
    </location>
</feature>
<feature type="region of interest" description="Disordered" evidence="4">
    <location>
        <begin position="797"/>
        <end position="825"/>
    </location>
</feature>
<evidence type="ECO:0000256" key="2">
    <source>
        <dbReference type="ARBA" id="ARBA00022448"/>
    </source>
</evidence>
<evidence type="ECO:0000259" key="8">
    <source>
        <dbReference type="Pfam" id="PF25037"/>
    </source>
</evidence>
<dbReference type="PANTHER" id="PTHR16166">
    <property type="entry name" value="VACUOLAR PROTEIN SORTING-ASSOCIATED PROTEIN VPS13"/>
    <property type="match status" value="1"/>
</dbReference>
<evidence type="ECO:0000313" key="10">
    <source>
        <dbReference type="Proteomes" id="UP001479436"/>
    </source>
</evidence>
<feature type="domain" description="Vacuolar protein sorting-associated protein 13 VPS13 adaptor binding" evidence="7">
    <location>
        <begin position="1821"/>
        <end position="2403"/>
    </location>
</feature>
<dbReference type="InterPro" id="IPR056748">
    <property type="entry name" value="VPS13-like_C"/>
</dbReference>
<dbReference type="Pfam" id="PF25037">
    <property type="entry name" value="VPS13_C"/>
    <property type="match status" value="1"/>
</dbReference>